<evidence type="ECO:0000313" key="3">
    <source>
        <dbReference type="Proteomes" id="UP000199668"/>
    </source>
</evidence>
<gene>
    <name evidence="2" type="ORF">SAMN04488054_1295</name>
</gene>
<keyword evidence="3" id="KW-1185">Reference proteome</keyword>
<keyword evidence="1" id="KW-1133">Transmembrane helix</keyword>
<protein>
    <submittedName>
        <fullName evidence="2">Uncharacterized protein</fullName>
    </submittedName>
</protein>
<accession>A0A1I4PMA3</accession>
<evidence type="ECO:0000256" key="1">
    <source>
        <dbReference type="SAM" id="Phobius"/>
    </source>
</evidence>
<dbReference type="AlphaFoldDB" id="A0A1I4PMA3"/>
<evidence type="ECO:0000313" key="2">
    <source>
        <dbReference type="EMBL" id="SFM29001.1"/>
    </source>
</evidence>
<feature type="transmembrane region" description="Helical" evidence="1">
    <location>
        <begin position="117"/>
        <end position="135"/>
    </location>
</feature>
<sequence length="158" mass="18463">MNWNSLKPEEYPDSMTVRIIGIVCLGFLLEMLLENILPTIHNYYQSQYGGLYDGGLLSPSIFGYMFWIFPVTFYSFTIPKTKLFQGIFFTTIIMLPLVWIDYWTPSGFSGPSETIHIFRYTFFSVPFMFMLHVLLPEPSPLQKKIEKHHKSETEYSSS</sequence>
<reference evidence="2 3" key="1">
    <citation type="submission" date="2016-10" db="EMBL/GenBank/DDBJ databases">
        <authorList>
            <person name="de Groot N.N."/>
        </authorList>
    </citation>
    <scope>NUCLEOTIDE SEQUENCE [LARGE SCALE GENOMIC DNA]</scope>
    <source>
        <strain evidence="2 3">CGMCC 1.6134</strain>
    </source>
</reference>
<dbReference type="RefSeq" id="WP_090928023.1">
    <property type="nucleotide sequence ID" value="NZ_FOTY01000029.1"/>
</dbReference>
<dbReference type="EMBL" id="FOTY01000029">
    <property type="protein sequence ID" value="SFM29001.1"/>
    <property type="molecule type" value="Genomic_DNA"/>
</dbReference>
<proteinExistence type="predicted"/>
<feature type="transmembrane region" description="Helical" evidence="1">
    <location>
        <begin position="56"/>
        <end position="76"/>
    </location>
</feature>
<organism evidence="2 3">
    <name type="scientific">Salibacterium qingdaonense</name>
    <dbReference type="NCBI Taxonomy" id="266892"/>
    <lineage>
        <taxon>Bacteria</taxon>
        <taxon>Bacillati</taxon>
        <taxon>Bacillota</taxon>
        <taxon>Bacilli</taxon>
        <taxon>Bacillales</taxon>
        <taxon>Bacillaceae</taxon>
    </lineage>
</organism>
<dbReference type="Proteomes" id="UP000199668">
    <property type="component" value="Unassembled WGS sequence"/>
</dbReference>
<dbReference type="STRING" id="266892.SAMN04488054_1295"/>
<dbReference type="OrthoDB" id="2968022at2"/>
<feature type="transmembrane region" description="Helical" evidence="1">
    <location>
        <begin position="83"/>
        <end position="105"/>
    </location>
</feature>
<keyword evidence="1" id="KW-0812">Transmembrane</keyword>
<feature type="transmembrane region" description="Helical" evidence="1">
    <location>
        <begin position="15"/>
        <end position="36"/>
    </location>
</feature>
<keyword evidence="1" id="KW-0472">Membrane</keyword>
<name>A0A1I4PMA3_9BACI</name>